<gene>
    <name evidence="2" type="ORF">K466DRAFT_567470</name>
</gene>
<dbReference type="AlphaFoldDB" id="A0A5C3P463"/>
<evidence type="ECO:0000256" key="1">
    <source>
        <dbReference type="SAM" id="MobiDB-lite"/>
    </source>
</evidence>
<dbReference type="InParanoid" id="A0A5C3P463"/>
<name>A0A5C3P463_9APHY</name>
<organism evidence="2 3">
    <name type="scientific">Polyporus arcularius HHB13444</name>
    <dbReference type="NCBI Taxonomy" id="1314778"/>
    <lineage>
        <taxon>Eukaryota</taxon>
        <taxon>Fungi</taxon>
        <taxon>Dikarya</taxon>
        <taxon>Basidiomycota</taxon>
        <taxon>Agaricomycotina</taxon>
        <taxon>Agaricomycetes</taxon>
        <taxon>Polyporales</taxon>
        <taxon>Polyporaceae</taxon>
        <taxon>Polyporus</taxon>
    </lineage>
</organism>
<evidence type="ECO:0000313" key="2">
    <source>
        <dbReference type="EMBL" id="TFK84012.1"/>
    </source>
</evidence>
<keyword evidence="3" id="KW-1185">Reference proteome</keyword>
<feature type="region of interest" description="Disordered" evidence="1">
    <location>
        <begin position="1"/>
        <end position="22"/>
    </location>
</feature>
<reference evidence="2 3" key="1">
    <citation type="journal article" date="2019" name="Nat. Ecol. Evol.">
        <title>Megaphylogeny resolves global patterns of mushroom evolution.</title>
        <authorList>
            <person name="Varga T."/>
            <person name="Krizsan K."/>
            <person name="Foldi C."/>
            <person name="Dima B."/>
            <person name="Sanchez-Garcia M."/>
            <person name="Sanchez-Ramirez S."/>
            <person name="Szollosi G.J."/>
            <person name="Szarkandi J.G."/>
            <person name="Papp V."/>
            <person name="Albert L."/>
            <person name="Andreopoulos W."/>
            <person name="Angelini C."/>
            <person name="Antonin V."/>
            <person name="Barry K.W."/>
            <person name="Bougher N.L."/>
            <person name="Buchanan P."/>
            <person name="Buyck B."/>
            <person name="Bense V."/>
            <person name="Catcheside P."/>
            <person name="Chovatia M."/>
            <person name="Cooper J."/>
            <person name="Damon W."/>
            <person name="Desjardin D."/>
            <person name="Finy P."/>
            <person name="Geml J."/>
            <person name="Haridas S."/>
            <person name="Hughes K."/>
            <person name="Justo A."/>
            <person name="Karasinski D."/>
            <person name="Kautmanova I."/>
            <person name="Kiss B."/>
            <person name="Kocsube S."/>
            <person name="Kotiranta H."/>
            <person name="LaButti K.M."/>
            <person name="Lechner B.E."/>
            <person name="Liimatainen K."/>
            <person name="Lipzen A."/>
            <person name="Lukacs Z."/>
            <person name="Mihaltcheva S."/>
            <person name="Morgado L.N."/>
            <person name="Niskanen T."/>
            <person name="Noordeloos M.E."/>
            <person name="Ohm R.A."/>
            <person name="Ortiz-Santana B."/>
            <person name="Ovrebo C."/>
            <person name="Racz N."/>
            <person name="Riley R."/>
            <person name="Savchenko A."/>
            <person name="Shiryaev A."/>
            <person name="Soop K."/>
            <person name="Spirin V."/>
            <person name="Szebenyi C."/>
            <person name="Tomsovsky M."/>
            <person name="Tulloss R.E."/>
            <person name="Uehling J."/>
            <person name="Grigoriev I.V."/>
            <person name="Vagvolgyi C."/>
            <person name="Papp T."/>
            <person name="Martin F.M."/>
            <person name="Miettinen O."/>
            <person name="Hibbett D.S."/>
            <person name="Nagy L.G."/>
        </authorList>
    </citation>
    <scope>NUCLEOTIDE SEQUENCE [LARGE SCALE GENOMIC DNA]</scope>
    <source>
        <strain evidence="2 3">HHB13444</strain>
    </source>
</reference>
<accession>A0A5C3P463</accession>
<sequence length="274" mass="30020">MMESAPHPRTLRHAPLTPPNDLVLLKTRPNLAAEERRGDPKHAEEPVLVYARWAGCVGGRALPSSPLEKKRHVYSTSIPPEKPLCLGMRVRILATSPAWYSAPEEDPDDSYDTYDAHVVGAITGIAGWKGRKIVLEVRNECMVNTVETVRLRLPFVPEVTVQLDADAVPAGQREAQETDLNTLAVVRARAGDARCGGCMCWMPWRRLVGEGFLWEPMVDDVGERPGIKPGRKKFFPTFVGWKEAREAEAAGTWGAANQLDGAAPLAVLPAFGIA</sequence>
<evidence type="ECO:0000313" key="3">
    <source>
        <dbReference type="Proteomes" id="UP000308197"/>
    </source>
</evidence>
<protein>
    <submittedName>
        <fullName evidence="2">Uncharacterized protein</fullName>
    </submittedName>
</protein>
<dbReference type="EMBL" id="ML211347">
    <property type="protein sequence ID" value="TFK84012.1"/>
    <property type="molecule type" value="Genomic_DNA"/>
</dbReference>
<dbReference type="Proteomes" id="UP000308197">
    <property type="component" value="Unassembled WGS sequence"/>
</dbReference>
<proteinExistence type="predicted"/>